<dbReference type="WBParaSite" id="ASIM_0000364501-mRNA-1">
    <property type="protein sequence ID" value="ASIM_0000364501-mRNA-1"/>
    <property type="gene ID" value="ASIM_0000364501"/>
</dbReference>
<dbReference type="AlphaFoldDB" id="A0A0M3J7U7"/>
<sequence>LLGQAYEESAQRVFKRPNSRITWDHMKYIQEFETISSVSAFFKIPRIGIQRIYEKRGDRSRPNAWRRYGALMKLHEIGGWQSSRRHRKYYFVEPGSKTGNEPNRPPITIRDSKFIPASGPLILCWVINSFSCVYAGVLPHLIPRNILFR</sequence>
<reference evidence="1" key="1">
    <citation type="submission" date="2017-02" db="UniProtKB">
        <authorList>
            <consortium name="WormBaseParasite"/>
        </authorList>
    </citation>
    <scope>IDENTIFICATION</scope>
</reference>
<accession>A0A0M3J7U7</accession>
<proteinExistence type="predicted"/>
<protein>
    <submittedName>
        <fullName evidence="1">Transposase</fullName>
    </submittedName>
</protein>
<name>A0A0M3J7U7_ANISI</name>
<organism evidence="1">
    <name type="scientific">Anisakis simplex</name>
    <name type="common">Herring worm</name>
    <dbReference type="NCBI Taxonomy" id="6269"/>
    <lineage>
        <taxon>Eukaryota</taxon>
        <taxon>Metazoa</taxon>
        <taxon>Ecdysozoa</taxon>
        <taxon>Nematoda</taxon>
        <taxon>Chromadorea</taxon>
        <taxon>Rhabditida</taxon>
        <taxon>Spirurina</taxon>
        <taxon>Ascaridomorpha</taxon>
        <taxon>Ascaridoidea</taxon>
        <taxon>Anisakidae</taxon>
        <taxon>Anisakis</taxon>
        <taxon>Anisakis simplex complex</taxon>
    </lineage>
</organism>
<evidence type="ECO:0000313" key="1">
    <source>
        <dbReference type="WBParaSite" id="ASIM_0000364501-mRNA-1"/>
    </source>
</evidence>